<accession>A0AAD1ZGX0</accession>
<dbReference type="AlphaFoldDB" id="A0AAD1ZGX0"/>
<evidence type="ECO:0000313" key="2">
    <source>
        <dbReference type="Proteomes" id="UP000834106"/>
    </source>
</evidence>
<dbReference type="EMBL" id="OU503045">
    <property type="protein sequence ID" value="CAI9769577.1"/>
    <property type="molecule type" value="Genomic_DNA"/>
</dbReference>
<evidence type="ECO:0000313" key="1">
    <source>
        <dbReference type="EMBL" id="CAI9769577.1"/>
    </source>
</evidence>
<name>A0AAD1ZGX0_9LAMI</name>
<sequence>MLLPYSFQLLTADDKIQTKVLATSNNLKILELSAISLDLLEELSSVLCFLRSFPNLEKLKITMFPEEAYDTGDTMEFLKVQDYSKVLLNRLQDVKLISISGNVPEMALIKLLLEKSLTLKRMVISGEELLDKNRS</sequence>
<keyword evidence="2" id="KW-1185">Reference proteome</keyword>
<gene>
    <name evidence="1" type="ORF">FPE_LOCUS16713</name>
</gene>
<dbReference type="Proteomes" id="UP000834106">
    <property type="component" value="Chromosome 10"/>
</dbReference>
<protein>
    <recommendedName>
        <fullName evidence="3">FBD domain-containing protein</fullName>
    </recommendedName>
</protein>
<reference evidence="1" key="1">
    <citation type="submission" date="2023-05" db="EMBL/GenBank/DDBJ databases">
        <authorList>
            <person name="Huff M."/>
        </authorList>
    </citation>
    <scope>NUCLEOTIDE SEQUENCE</scope>
</reference>
<proteinExistence type="predicted"/>
<evidence type="ECO:0008006" key="3">
    <source>
        <dbReference type="Google" id="ProtNLM"/>
    </source>
</evidence>
<organism evidence="1 2">
    <name type="scientific">Fraxinus pennsylvanica</name>
    <dbReference type="NCBI Taxonomy" id="56036"/>
    <lineage>
        <taxon>Eukaryota</taxon>
        <taxon>Viridiplantae</taxon>
        <taxon>Streptophyta</taxon>
        <taxon>Embryophyta</taxon>
        <taxon>Tracheophyta</taxon>
        <taxon>Spermatophyta</taxon>
        <taxon>Magnoliopsida</taxon>
        <taxon>eudicotyledons</taxon>
        <taxon>Gunneridae</taxon>
        <taxon>Pentapetalae</taxon>
        <taxon>asterids</taxon>
        <taxon>lamiids</taxon>
        <taxon>Lamiales</taxon>
        <taxon>Oleaceae</taxon>
        <taxon>Oleeae</taxon>
        <taxon>Fraxinus</taxon>
    </lineage>
</organism>